<dbReference type="Gene3D" id="3.60.160.10">
    <property type="entry name" value="Mitochondrial biogenesis AIM24"/>
    <property type="match status" value="1"/>
</dbReference>
<dbReference type="InterPro" id="IPR036983">
    <property type="entry name" value="AIM24_sf"/>
</dbReference>
<name>A0A9D2E5I1_9FIRM</name>
<organism evidence="1 2">
    <name type="scientific">Candidatus Allofournierella merdipullorum</name>
    <dbReference type="NCBI Taxonomy" id="2838595"/>
    <lineage>
        <taxon>Bacteria</taxon>
        <taxon>Bacillati</taxon>
        <taxon>Bacillota</taxon>
        <taxon>Clostridia</taxon>
        <taxon>Eubacteriales</taxon>
        <taxon>Oscillospiraceae</taxon>
        <taxon>Allofournierella</taxon>
    </lineage>
</organism>
<dbReference type="PANTHER" id="PTHR43657">
    <property type="entry name" value="TRYPTOPHAN RNA-BINDING ATTENUATOR PROTEIN-LIKE PROTEIN"/>
    <property type="match status" value="1"/>
</dbReference>
<dbReference type="AlphaFoldDB" id="A0A9D2E5I1"/>
<dbReference type="EMBL" id="DXBV01000080">
    <property type="protein sequence ID" value="HIZ31186.1"/>
    <property type="molecule type" value="Genomic_DNA"/>
</dbReference>
<sequence length="227" mass="23895">MQYQIAGEPLPVVTCQLAAGETMITERGSMSWMTPNMRMETTTGGGLGKAFGRLLAGEALFQNRYTAQGGPGLIAFASSFPGSIRAFEIAPGKELVVQKSGFLAAEAGVELSIFFQKKLGAGFFGGEGFIMQKLSGQGIAFTEFDGHVVEYELSAGQSLVVDTGYIAAMDATCSVDIVTVPGVKNAFFGGEGLFNTVVTGPGHIWLQTMPISNVAAVLRPFFPSSNN</sequence>
<accession>A0A9D2E5I1</accession>
<gene>
    <name evidence="1" type="ORF">H9813_08175</name>
</gene>
<dbReference type="SUPFAM" id="SSF51219">
    <property type="entry name" value="TRAP-like"/>
    <property type="match status" value="1"/>
</dbReference>
<evidence type="ECO:0000313" key="2">
    <source>
        <dbReference type="Proteomes" id="UP000824035"/>
    </source>
</evidence>
<protein>
    <submittedName>
        <fullName evidence="1">TIGR00266 family protein</fullName>
    </submittedName>
</protein>
<dbReference type="InterPro" id="IPR002838">
    <property type="entry name" value="AIM24"/>
</dbReference>
<evidence type="ECO:0000313" key="1">
    <source>
        <dbReference type="EMBL" id="HIZ31186.1"/>
    </source>
</evidence>
<dbReference type="InterPro" id="IPR016031">
    <property type="entry name" value="Trp_RNA-bd_attenuator-like_dom"/>
</dbReference>
<dbReference type="Proteomes" id="UP000824035">
    <property type="component" value="Unassembled WGS sequence"/>
</dbReference>
<dbReference type="NCBIfam" id="TIGR00266">
    <property type="entry name" value="TIGR00266 family protein"/>
    <property type="match status" value="1"/>
</dbReference>
<dbReference type="Pfam" id="PF01987">
    <property type="entry name" value="AIM24"/>
    <property type="match status" value="1"/>
</dbReference>
<dbReference type="PANTHER" id="PTHR43657:SF1">
    <property type="entry name" value="ALTERED INHERITANCE OF MITOCHONDRIA PROTEIN 24, MITOCHONDRIAL"/>
    <property type="match status" value="1"/>
</dbReference>
<reference evidence="1" key="2">
    <citation type="submission" date="2021-04" db="EMBL/GenBank/DDBJ databases">
        <authorList>
            <person name="Gilroy R."/>
        </authorList>
    </citation>
    <scope>NUCLEOTIDE SEQUENCE</scope>
    <source>
        <strain evidence="1">ChiGjej4B4-18154</strain>
    </source>
</reference>
<dbReference type="RefSeq" id="WP_394966583.1">
    <property type="nucleotide sequence ID" value="NZ_CALXHM010000002.1"/>
</dbReference>
<comment type="caution">
    <text evidence="1">The sequence shown here is derived from an EMBL/GenBank/DDBJ whole genome shotgun (WGS) entry which is preliminary data.</text>
</comment>
<proteinExistence type="predicted"/>
<reference evidence="1" key="1">
    <citation type="journal article" date="2021" name="PeerJ">
        <title>Extensive microbial diversity within the chicken gut microbiome revealed by metagenomics and culture.</title>
        <authorList>
            <person name="Gilroy R."/>
            <person name="Ravi A."/>
            <person name="Getino M."/>
            <person name="Pursley I."/>
            <person name="Horton D.L."/>
            <person name="Alikhan N.F."/>
            <person name="Baker D."/>
            <person name="Gharbi K."/>
            <person name="Hall N."/>
            <person name="Watson M."/>
            <person name="Adriaenssens E.M."/>
            <person name="Foster-Nyarko E."/>
            <person name="Jarju S."/>
            <person name="Secka A."/>
            <person name="Antonio M."/>
            <person name="Oren A."/>
            <person name="Chaudhuri R.R."/>
            <person name="La Ragione R."/>
            <person name="Hildebrand F."/>
            <person name="Pallen M.J."/>
        </authorList>
    </citation>
    <scope>NUCLEOTIDE SEQUENCE</scope>
    <source>
        <strain evidence="1">ChiGjej4B4-18154</strain>
    </source>
</reference>